<protein>
    <submittedName>
        <fullName evidence="1">Uncharacterized protein</fullName>
    </submittedName>
</protein>
<reference evidence="1" key="1">
    <citation type="journal article" date="2023" name="Mol. Plant Microbe Interact.">
        <title>Elucidating the Obligate Nature and Biological Capacity of an Invasive Fungal Corn Pathogen.</title>
        <authorList>
            <person name="MacCready J.S."/>
            <person name="Roggenkamp E.M."/>
            <person name="Gdanetz K."/>
            <person name="Chilvers M.I."/>
        </authorList>
    </citation>
    <scope>NUCLEOTIDE SEQUENCE</scope>
    <source>
        <strain evidence="1">PM02</strain>
    </source>
</reference>
<organism evidence="1 2">
    <name type="scientific">Phyllachora maydis</name>
    <dbReference type="NCBI Taxonomy" id="1825666"/>
    <lineage>
        <taxon>Eukaryota</taxon>
        <taxon>Fungi</taxon>
        <taxon>Dikarya</taxon>
        <taxon>Ascomycota</taxon>
        <taxon>Pezizomycotina</taxon>
        <taxon>Sordariomycetes</taxon>
        <taxon>Sordariomycetidae</taxon>
        <taxon>Phyllachorales</taxon>
        <taxon>Phyllachoraceae</taxon>
        <taxon>Phyllachora</taxon>
    </lineage>
</organism>
<comment type="caution">
    <text evidence="1">The sequence shown here is derived from an EMBL/GenBank/DDBJ whole genome shotgun (WGS) entry which is preliminary data.</text>
</comment>
<name>A0AAD9I7C2_9PEZI</name>
<dbReference type="AlphaFoldDB" id="A0AAD9I7C2"/>
<dbReference type="EMBL" id="JAQQPM010000006">
    <property type="protein sequence ID" value="KAK2072604.1"/>
    <property type="molecule type" value="Genomic_DNA"/>
</dbReference>
<accession>A0AAD9I7C2</accession>
<proteinExistence type="predicted"/>
<dbReference type="Proteomes" id="UP001217918">
    <property type="component" value="Unassembled WGS sequence"/>
</dbReference>
<sequence length="87" mass="9093">MDVDTEDEPAARVQARACAGVVEYATGVLAPLSLRGLIRDYANLVQEDFADVKESGLPDLFMGAPEASNVAAEGDAAVAREQPKTTG</sequence>
<evidence type="ECO:0000313" key="2">
    <source>
        <dbReference type="Proteomes" id="UP001217918"/>
    </source>
</evidence>
<evidence type="ECO:0000313" key="1">
    <source>
        <dbReference type="EMBL" id="KAK2072604.1"/>
    </source>
</evidence>
<keyword evidence="2" id="KW-1185">Reference proteome</keyword>
<gene>
    <name evidence="1" type="ORF">P8C59_006946</name>
</gene>